<reference evidence="6" key="1">
    <citation type="journal article" date="2014" name="Int. J. Syst. Evol. Microbiol.">
        <title>Complete genome sequence of Corynebacterium casei LMG S-19264T (=DSM 44701T), isolated from a smear-ripened cheese.</title>
        <authorList>
            <consortium name="US DOE Joint Genome Institute (JGI-PGF)"/>
            <person name="Walter F."/>
            <person name="Albersmeier A."/>
            <person name="Kalinowski J."/>
            <person name="Ruckert C."/>
        </authorList>
    </citation>
    <scope>NUCLEOTIDE SEQUENCE</scope>
    <source>
        <strain evidence="6">JCM 4369</strain>
    </source>
</reference>
<dbReference type="EMBL" id="BMTD01000009">
    <property type="protein sequence ID" value="GGV02249.1"/>
    <property type="molecule type" value="Genomic_DNA"/>
</dbReference>
<keyword evidence="1" id="KW-0677">Repeat</keyword>
<protein>
    <submittedName>
        <fullName evidence="6">ABC transporter ATP-binding protein</fullName>
    </submittedName>
</protein>
<dbReference type="InterPro" id="IPR003593">
    <property type="entry name" value="AAA+_ATPase"/>
</dbReference>
<dbReference type="InterPro" id="IPR003439">
    <property type="entry name" value="ABC_transporter-like_ATP-bd"/>
</dbReference>
<reference evidence="6" key="2">
    <citation type="submission" date="2020-09" db="EMBL/GenBank/DDBJ databases">
        <authorList>
            <person name="Sun Q."/>
            <person name="Ohkuma M."/>
        </authorList>
    </citation>
    <scope>NUCLEOTIDE SEQUENCE</scope>
    <source>
        <strain evidence="6">JCM 4369</strain>
    </source>
</reference>
<dbReference type="PANTHER" id="PTHR19211">
    <property type="entry name" value="ATP-BINDING TRANSPORT PROTEIN-RELATED"/>
    <property type="match status" value="1"/>
</dbReference>
<dbReference type="GO" id="GO:0005524">
    <property type="term" value="F:ATP binding"/>
    <property type="evidence" value="ECO:0007669"/>
    <property type="project" value="UniProtKB-KW"/>
</dbReference>
<dbReference type="Proteomes" id="UP000618795">
    <property type="component" value="Unassembled WGS sequence"/>
</dbReference>
<organism evidence="6 7">
    <name type="scientific">Streptomyces filipinensis</name>
    <dbReference type="NCBI Taxonomy" id="66887"/>
    <lineage>
        <taxon>Bacteria</taxon>
        <taxon>Bacillati</taxon>
        <taxon>Actinomycetota</taxon>
        <taxon>Actinomycetes</taxon>
        <taxon>Kitasatosporales</taxon>
        <taxon>Streptomycetaceae</taxon>
        <taxon>Streptomyces</taxon>
    </lineage>
</organism>
<keyword evidence="7" id="KW-1185">Reference proteome</keyword>
<dbReference type="PROSITE" id="PS50893">
    <property type="entry name" value="ABC_TRANSPORTER_2"/>
    <property type="match status" value="2"/>
</dbReference>
<dbReference type="CDD" id="cd03221">
    <property type="entry name" value="ABCF_EF-3"/>
    <property type="match status" value="2"/>
</dbReference>
<keyword evidence="3 6" id="KW-0067">ATP-binding</keyword>
<dbReference type="SUPFAM" id="SSF52540">
    <property type="entry name" value="P-loop containing nucleoside triphosphate hydrolases"/>
    <property type="match status" value="2"/>
</dbReference>
<keyword evidence="2" id="KW-0547">Nucleotide-binding</keyword>
<dbReference type="InterPro" id="IPR050611">
    <property type="entry name" value="ABCF"/>
</dbReference>
<name>A0A918ID19_9ACTN</name>
<dbReference type="Gene3D" id="3.40.50.300">
    <property type="entry name" value="P-loop containing nucleotide triphosphate hydrolases"/>
    <property type="match status" value="2"/>
</dbReference>
<evidence type="ECO:0000259" key="5">
    <source>
        <dbReference type="PROSITE" id="PS50893"/>
    </source>
</evidence>
<evidence type="ECO:0000256" key="1">
    <source>
        <dbReference type="ARBA" id="ARBA00022737"/>
    </source>
</evidence>
<dbReference type="AlphaFoldDB" id="A0A918ID19"/>
<comment type="caution">
    <text evidence="6">The sequence shown here is derived from an EMBL/GenBank/DDBJ whole genome shotgun (WGS) entry which is preliminary data.</text>
</comment>
<proteinExistence type="predicted"/>
<dbReference type="FunFam" id="3.40.50.300:FF:000011">
    <property type="entry name" value="Putative ABC transporter ATP-binding component"/>
    <property type="match status" value="1"/>
</dbReference>
<evidence type="ECO:0000313" key="6">
    <source>
        <dbReference type="EMBL" id="GGV02249.1"/>
    </source>
</evidence>
<evidence type="ECO:0000256" key="4">
    <source>
        <dbReference type="SAM" id="Coils"/>
    </source>
</evidence>
<dbReference type="RefSeq" id="WP_191875183.1">
    <property type="nucleotide sequence ID" value="NZ_BMTD01000009.1"/>
</dbReference>
<keyword evidence="4" id="KW-0175">Coiled coil</keyword>
<sequence>MGHLEASRIAHLLPDGTPLLSEASFRVGEGAKVALVGSNGSGKTTLLRIMAGELQAHEGTVVRSGALGYMPQMIGALGDDVTVGDLLVSVSAPAVAQAARSLADAEDAMILEDTESAQLRYAQALSDWGDIGGYEAEVHWDVCTRAALGRSFQEVRHRSVTTLSGGEQKRLALEALLRGRDEVLLLDEPDNYLDVPAKQWLEQALRETPKTVLFISHDRELLTRTADRIVTVEGGSVWSHGGGFEGYHEARRRRHERMEELLRRWQEEHKQLRTLVHTLREQARISDDMASRYRAAQTRLHKFEAAGPPEAPPVRESLSIRLAGGRTGVRAVVCEGLELTGLTRPFDCEIHYGERVAVLGANGSGKSHFLRLLGGAEVAHGGDWRLGARVAPGLFVQTQEHPHLAARTLAEILWAEHSCQRGQALSALRRYGLHKRADDAFGVLSGGQRARFQILCLELSGATLLLLDEPTDNLDVDSAEALEEALSKFQGTVLAVTHDRWFARQFDRFLVFGSEGTVYESTEPVWTGQGARARRQLRPVG</sequence>
<feature type="domain" description="ABC transporter" evidence="5">
    <location>
        <begin position="4"/>
        <end position="259"/>
    </location>
</feature>
<feature type="domain" description="ABC transporter" evidence="5">
    <location>
        <begin position="327"/>
        <end position="540"/>
    </location>
</feature>
<evidence type="ECO:0000313" key="7">
    <source>
        <dbReference type="Proteomes" id="UP000618795"/>
    </source>
</evidence>
<gene>
    <name evidence="6" type="ORF">GCM10010260_43780</name>
</gene>
<dbReference type="InterPro" id="IPR027417">
    <property type="entry name" value="P-loop_NTPase"/>
</dbReference>
<dbReference type="PANTHER" id="PTHR19211:SF69">
    <property type="entry name" value="ATP-BINDING PROTEIN UUP"/>
    <property type="match status" value="1"/>
</dbReference>
<dbReference type="SMART" id="SM00382">
    <property type="entry name" value="AAA"/>
    <property type="match status" value="2"/>
</dbReference>
<dbReference type="GO" id="GO:0016887">
    <property type="term" value="F:ATP hydrolysis activity"/>
    <property type="evidence" value="ECO:0007669"/>
    <property type="project" value="InterPro"/>
</dbReference>
<evidence type="ECO:0000256" key="3">
    <source>
        <dbReference type="ARBA" id="ARBA00022840"/>
    </source>
</evidence>
<feature type="coiled-coil region" evidence="4">
    <location>
        <begin position="248"/>
        <end position="282"/>
    </location>
</feature>
<accession>A0A918ID19</accession>
<dbReference type="Pfam" id="PF00005">
    <property type="entry name" value="ABC_tran"/>
    <property type="match status" value="2"/>
</dbReference>
<evidence type="ECO:0000256" key="2">
    <source>
        <dbReference type="ARBA" id="ARBA00022741"/>
    </source>
</evidence>